<accession>A0A287DBX0</accession>
<keyword evidence="2" id="KW-1185">Reference proteome</keyword>
<reference evidence="2" key="1">
    <citation type="submission" date="2011-11" db="EMBL/GenBank/DDBJ databases">
        <title>The Draft Genome of Spermophilus tridecemlineatus.</title>
        <authorList>
            <consortium name="The Broad Institute Genome Assembly &amp; Analysis Group"/>
            <consortium name="Computational R&amp;D Group"/>
            <consortium name="and Sequencing Platform"/>
            <person name="Di Palma F."/>
            <person name="Alfoldi J."/>
            <person name="Johnson J."/>
            <person name="Berlin A."/>
            <person name="Gnerre S."/>
            <person name="Jaffe D."/>
            <person name="MacCallum I."/>
            <person name="Young S."/>
            <person name="Walker B.J."/>
            <person name="Lindblad-Toh K."/>
        </authorList>
    </citation>
    <scope>NUCLEOTIDE SEQUENCE [LARGE SCALE GENOMIC DNA]</scope>
</reference>
<dbReference type="AlphaFoldDB" id="A0A287DBX0"/>
<reference evidence="1" key="2">
    <citation type="submission" date="2025-08" db="UniProtKB">
        <authorList>
            <consortium name="Ensembl"/>
        </authorList>
    </citation>
    <scope>IDENTIFICATION</scope>
</reference>
<dbReference type="InParanoid" id="A0A287DBX0"/>
<dbReference type="GeneTree" id="ENSGT00940000165378"/>
<dbReference type="Proteomes" id="UP000005215">
    <property type="component" value="Unassembled WGS sequence"/>
</dbReference>
<protein>
    <submittedName>
        <fullName evidence="1">Uncharacterized protein</fullName>
    </submittedName>
</protein>
<organism evidence="1 2">
    <name type="scientific">Ictidomys tridecemlineatus</name>
    <name type="common">Thirteen-lined ground squirrel</name>
    <name type="synonym">Spermophilus tridecemlineatus</name>
    <dbReference type="NCBI Taxonomy" id="43179"/>
    <lineage>
        <taxon>Eukaryota</taxon>
        <taxon>Metazoa</taxon>
        <taxon>Chordata</taxon>
        <taxon>Craniata</taxon>
        <taxon>Vertebrata</taxon>
        <taxon>Euteleostomi</taxon>
        <taxon>Mammalia</taxon>
        <taxon>Eutheria</taxon>
        <taxon>Euarchontoglires</taxon>
        <taxon>Glires</taxon>
        <taxon>Rodentia</taxon>
        <taxon>Sciuromorpha</taxon>
        <taxon>Sciuridae</taxon>
        <taxon>Xerinae</taxon>
        <taxon>Marmotini</taxon>
        <taxon>Ictidomys</taxon>
    </lineage>
</organism>
<evidence type="ECO:0000313" key="2">
    <source>
        <dbReference type="Proteomes" id="UP000005215"/>
    </source>
</evidence>
<proteinExistence type="predicted"/>
<dbReference type="Ensembl" id="ENSSTOT00000032927.1">
    <property type="protein sequence ID" value="ENSSTOP00000031038.1"/>
    <property type="gene ID" value="ENSSTOG00000033722.1"/>
</dbReference>
<sequence>MLRISHCESTFTTPLQVGLQAWFATTVSSTTQTPTALTQLVHSCLFTHTAPDCFLQRCNKPSSLCSSIVCISLYFIHVLF</sequence>
<reference evidence="1" key="3">
    <citation type="submission" date="2025-09" db="UniProtKB">
        <authorList>
            <consortium name="Ensembl"/>
        </authorList>
    </citation>
    <scope>IDENTIFICATION</scope>
</reference>
<dbReference type="EMBL" id="AGTP01047255">
    <property type="status" value="NOT_ANNOTATED_CDS"/>
    <property type="molecule type" value="Genomic_DNA"/>
</dbReference>
<name>A0A287DBX0_ICTTR</name>
<evidence type="ECO:0000313" key="1">
    <source>
        <dbReference type="Ensembl" id="ENSSTOP00000031038.1"/>
    </source>
</evidence>